<dbReference type="Proteomes" id="UP000775213">
    <property type="component" value="Unassembled WGS sequence"/>
</dbReference>
<accession>A0AAV7GXF6</accession>
<name>A0AAV7GXF6_DENCH</name>
<comment type="caution">
    <text evidence="1">The sequence shown here is derived from an EMBL/GenBank/DDBJ whole genome shotgun (WGS) entry which is preliminary data.</text>
</comment>
<sequence>MFGHKLESVGPGESKELGWFRVFDLLSSVTAVQTLSILDLMACMQQPKALPLPAQEPKEASRLPLSFIC</sequence>
<organism evidence="1 2">
    <name type="scientific">Dendrobium chrysotoxum</name>
    <name type="common">Orchid</name>
    <dbReference type="NCBI Taxonomy" id="161865"/>
    <lineage>
        <taxon>Eukaryota</taxon>
        <taxon>Viridiplantae</taxon>
        <taxon>Streptophyta</taxon>
        <taxon>Embryophyta</taxon>
        <taxon>Tracheophyta</taxon>
        <taxon>Spermatophyta</taxon>
        <taxon>Magnoliopsida</taxon>
        <taxon>Liliopsida</taxon>
        <taxon>Asparagales</taxon>
        <taxon>Orchidaceae</taxon>
        <taxon>Epidendroideae</taxon>
        <taxon>Malaxideae</taxon>
        <taxon>Dendrobiinae</taxon>
        <taxon>Dendrobium</taxon>
    </lineage>
</organism>
<reference evidence="1 2" key="1">
    <citation type="journal article" date="2021" name="Hortic Res">
        <title>Chromosome-scale assembly of the Dendrobium chrysotoxum genome enhances the understanding of orchid evolution.</title>
        <authorList>
            <person name="Zhang Y."/>
            <person name="Zhang G.Q."/>
            <person name="Zhang D."/>
            <person name="Liu X.D."/>
            <person name="Xu X.Y."/>
            <person name="Sun W.H."/>
            <person name="Yu X."/>
            <person name="Zhu X."/>
            <person name="Wang Z.W."/>
            <person name="Zhao X."/>
            <person name="Zhong W.Y."/>
            <person name="Chen H."/>
            <person name="Yin W.L."/>
            <person name="Huang T."/>
            <person name="Niu S.C."/>
            <person name="Liu Z.J."/>
        </authorList>
    </citation>
    <scope>NUCLEOTIDE SEQUENCE [LARGE SCALE GENOMIC DNA]</scope>
    <source>
        <strain evidence="1">Lindl</strain>
    </source>
</reference>
<dbReference type="AlphaFoldDB" id="A0AAV7GXF6"/>
<evidence type="ECO:0000313" key="2">
    <source>
        <dbReference type="Proteomes" id="UP000775213"/>
    </source>
</evidence>
<dbReference type="EMBL" id="JAGFBR010000010">
    <property type="protein sequence ID" value="KAH0460418.1"/>
    <property type="molecule type" value="Genomic_DNA"/>
</dbReference>
<protein>
    <submittedName>
        <fullName evidence="1">Uncharacterized protein</fullName>
    </submittedName>
</protein>
<gene>
    <name evidence="1" type="ORF">IEQ34_011081</name>
</gene>
<evidence type="ECO:0000313" key="1">
    <source>
        <dbReference type="EMBL" id="KAH0460418.1"/>
    </source>
</evidence>
<proteinExistence type="predicted"/>
<keyword evidence="2" id="KW-1185">Reference proteome</keyword>